<accession>A0AAU8MUR0</accession>
<dbReference type="EMBL" id="CP159925">
    <property type="protein sequence ID" value="XCO75356.1"/>
    <property type="molecule type" value="Genomic_DNA"/>
</dbReference>
<dbReference type="AlphaFoldDB" id="A0AAU8MUR0"/>
<name>A0AAU8MUR0_9GAMM</name>
<dbReference type="RefSeq" id="WP_363798287.1">
    <property type="nucleotide sequence ID" value="NZ_CP159925.1"/>
</dbReference>
<gene>
    <name evidence="1" type="ORF">ABU614_00725</name>
</gene>
<evidence type="ECO:0000313" key="1">
    <source>
        <dbReference type="EMBL" id="XCO75356.1"/>
    </source>
</evidence>
<protein>
    <submittedName>
        <fullName evidence="1">Uncharacterized protein</fullName>
    </submittedName>
</protein>
<sequence>MDSKELLNVIAAALTSVTNPHYYEDERGFQGEFYAQLRLLLRDMALPEGALLREEYQKRLAEHGLRIRPDIILHEPFDHGRHRGRDEGNHAVMELKRRATRGTAADAFTNLIAMIDALNYPLGVFINIDSPKTWAESVPEAHRARIVCLAAHLDENGAPLVVGG</sequence>
<organism evidence="1">
    <name type="scientific">Lysobacter firmicutimachus</name>
    <dbReference type="NCBI Taxonomy" id="1792846"/>
    <lineage>
        <taxon>Bacteria</taxon>
        <taxon>Pseudomonadati</taxon>
        <taxon>Pseudomonadota</taxon>
        <taxon>Gammaproteobacteria</taxon>
        <taxon>Lysobacterales</taxon>
        <taxon>Lysobacteraceae</taxon>
        <taxon>Lysobacter</taxon>
    </lineage>
</organism>
<reference evidence="1" key="1">
    <citation type="submission" date="2024-06" db="EMBL/GenBank/DDBJ databases">
        <authorList>
            <person name="Li S."/>
        </authorList>
    </citation>
    <scope>NUCLEOTIDE SEQUENCE</scope>
    <source>
        <strain evidence="1">SR10</strain>
    </source>
</reference>
<proteinExistence type="predicted"/>